<accession>A0A3N1CV17</accession>
<evidence type="ECO:0000259" key="3">
    <source>
        <dbReference type="Pfam" id="PF01494"/>
    </source>
</evidence>
<gene>
    <name evidence="4" type="ORF">EDD29_2671</name>
</gene>
<evidence type="ECO:0000256" key="2">
    <source>
        <dbReference type="ARBA" id="ARBA00023033"/>
    </source>
</evidence>
<sequence>MRKVIVVGGGIGGLTAAAAFKRAGWSVRVVERAERLSEVGSGLALAPNALRVLDALGIGDSVRALSRIQGDGGIRKPDGTWLNRSSAEAAQARFAEPTVILLRAALVDLLASLLTDAELRLGTEVTGVDATSGKVTTSSGEEEGDLVVAADGIWSRIRRGLFPEHPEPRYTGLTAWRMLADAPGLSVPFGETWGRGLVFGVMPVAGDQVYCYATAPAPEGEVADDEKAVLDRLFGGWHPDVAIPLAAVDPTRILRNDVHAMVRPLPAMHHGRVAILGDAAHPMTPNLGQGACQAIEDAIVLAHTAARGAPLVEYTAARLSRTTRIARTSRLIGRLTRLTGPVAVTARDALLRLPGLNAADSVFGWHPPTD</sequence>
<dbReference type="GO" id="GO:0071949">
    <property type="term" value="F:FAD binding"/>
    <property type="evidence" value="ECO:0007669"/>
    <property type="project" value="InterPro"/>
</dbReference>
<keyword evidence="5" id="KW-1185">Reference proteome</keyword>
<dbReference type="AlphaFoldDB" id="A0A3N1CV17"/>
<dbReference type="InterPro" id="IPR002938">
    <property type="entry name" value="FAD-bd"/>
</dbReference>
<name>A0A3N1CV17_9ACTN</name>
<feature type="domain" description="FAD-binding" evidence="3">
    <location>
        <begin position="3"/>
        <end position="303"/>
    </location>
</feature>
<comment type="caution">
    <text evidence="4">The sequence shown here is derived from an EMBL/GenBank/DDBJ whole genome shotgun (WGS) entry which is preliminary data.</text>
</comment>
<dbReference type="RefSeq" id="WP_123664673.1">
    <property type="nucleotide sequence ID" value="NZ_RJKE01000001.1"/>
</dbReference>
<dbReference type="Gene3D" id="3.50.50.60">
    <property type="entry name" value="FAD/NAD(P)-binding domain"/>
    <property type="match status" value="1"/>
</dbReference>
<keyword evidence="1" id="KW-0560">Oxidoreductase</keyword>
<dbReference type="GO" id="GO:0004497">
    <property type="term" value="F:monooxygenase activity"/>
    <property type="evidence" value="ECO:0007669"/>
    <property type="project" value="UniProtKB-KW"/>
</dbReference>
<dbReference type="InterPro" id="IPR036188">
    <property type="entry name" value="FAD/NAD-bd_sf"/>
</dbReference>
<evidence type="ECO:0000313" key="4">
    <source>
        <dbReference type="EMBL" id="ROO85132.1"/>
    </source>
</evidence>
<dbReference type="PRINTS" id="PR00420">
    <property type="entry name" value="RNGMNOXGNASE"/>
</dbReference>
<dbReference type="OrthoDB" id="9782160at2"/>
<dbReference type="Proteomes" id="UP000272400">
    <property type="component" value="Unassembled WGS sequence"/>
</dbReference>
<dbReference type="PANTHER" id="PTHR13789">
    <property type="entry name" value="MONOOXYGENASE"/>
    <property type="match status" value="1"/>
</dbReference>
<dbReference type="PANTHER" id="PTHR13789:SF309">
    <property type="entry name" value="PUTATIVE (AFU_ORTHOLOGUE AFUA_6G14510)-RELATED"/>
    <property type="match status" value="1"/>
</dbReference>
<dbReference type="Pfam" id="PF01494">
    <property type="entry name" value="FAD_binding_3"/>
    <property type="match status" value="1"/>
</dbReference>
<dbReference type="InterPro" id="IPR050493">
    <property type="entry name" value="FAD-dep_Monooxygenase_BioMet"/>
</dbReference>
<evidence type="ECO:0000256" key="1">
    <source>
        <dbReference type="ARBA" id="ARBA00023002"/>
    </source>
</evidence>
<dbReference type="EMBL" id="RJKE01000001">
    <property type="protein sequence ID" value="ROO85132.1"/>
    <property type="molecule type" value="Genomic_DNA"/>
</dbReference>
<keyword evidence="2" id="KW-0503">Monooxygenase</keyword>
<reference evidence="4 5" key="1">
    <citation type="submission" date="2018-11" db="EMBL/GenBank/DDBJ databases">
        <title>Sequencing the genomes of 1000 actinobacteria strains.</title>
        <authorList>
            <person name="Klenk H.-P."/>
        </authorList>
    </citation>
    <scope>NUCLEOTIDE SEQUENCE [LARGE SCALE GENOMIC DNA]</scope>
    <source>
        <strain evidence="4 5">DSM 44254</strain>
    </source>
</reference>
<evidence type="ECO:0000313" key="5">
    <source>
        <dbReference type="Proteomes" id="UP000272400"/>
    </source>
</evidence>
<protein>
    <submittedName>
        <fullName evidence="4">2-polyprenyl-6-methoxyphenol hydroxylase-like FAD-dependent oxidoreductase</fullName>
    </submittedName>
</protein>
<organism evidence="4 5">
    <name type="scientific">Actinocorallia herbida</name>
    <dbReference type="NCBI Taxonomy" id="58109"/>
    <lineage>
        <taxon>Bacteria</taxon>
        <taxon>Bacillati</taxon>
        <taxon>Actinomycetota</taxon>
        <taxon>Actinomycetes</taxon>
        <taxon>Streptosporangiales</taxon>
        <taxon>Thermomonosporaceae</taxon>
        <taxon>Actinocorallia</taxon>
    </lineage>
</organism>
<dbReference type="SUPFAM" id="SSF51905">
    <property type="entry name" value="FAD/NAD(P)-binding domain"/>
    <property type="match status" value="1"/>
</dbReference>
<proteinExistence type="predicted"/>